<keyword evidence="5" id="KW-1185">Reference proteome</keyword>
<dbReference type="AlphaFoldDB" id="A0AA38CWQ8"/>
<dbReference type="RefSeq" id="WP_284252239.1">
    <property type="nucleotide sequence ID" value="NZ_BSUM01000001.1"/>
</dbReference>
<feature type="domain" description="Enoyl reductase (ER)" evidence="3">
    <location>
        <begin position="2"/>
        <end position="199"/>
    </location>
</feature>
<dbReference type="SMART" id="SM00829">
    <property type="entry name" value="PKS_ER"/>
    <property type="match status" value="1"/>
</dbReference>
<protein>
    <recommendedName>
        <fullName evidence="3">Enoyl reductase (ER) domain-containing protein</fullName>
    </recommendedName>
</protein>
<gene>
    <name evidence="4" type="ORF">GCM10025875_34090</name>
</gene>
<dbReference type="Gene3D" id="3.40.50.720">
    <property type="entry name" value="NAD(P)-binding Rossmann-like Domain"/>
    <property type="match status" value="1"/>
</dbReference>
<reference evidence="4" key="1">
    <citation type="journal article" date="2014" name="Int. J. Syst. Evol. Microbiol.">
        <title>Complete genome sequence of Corynebacterium casei LMG S-19264T (=DSM 44701T), isolated from a smear-ripened cheese.</title>
        <authorList>
            <consortium name="US DOE Joint Genome Institute (JGI-PGF)"/>
            <person name="Walter F."/>
            <person name="Albersmeier A."/>
            <person name="Kalinowski J."/>
            <person name="Ruckert C."/>
        </authorList>
    </citation>
    <scope>NUCLEOTIDE SEQUENCE</scope>
    <source>
        <strain evidence="4">NBRC 112290</strain>
    </source>
</reference>
<reference evidence="4" key="2">
    <citation type="submission" date="2023-02" db="EMBL/GenBank/DDBJ databases">
        <authorList>
            <person name="Sun Q."/>
            <person name="Mori K."/>
        </authorList>
    </citation>
    <scope>NUCLEOTIDE SEQUENCE</scope>
    <source>
        <strain evidence="4">NBRC 112290</strain>
    </source>
</reference>
<organism evidence="4 5">
    <name type="scientific">Litorihabitans aurantiacus</name>
    <dbReference type="NCBI Taxonomy" id="1930061"/>
    <lineage>
        <taxon>Bacteria</taxon>
        <taxon>Bacillati</taxon>
        <taxon>Actinomycetota</taxon>
        <taxon>Actinomycetes</taxon>
        <taxon>Micrococcales</taxon>
        <taxon>Beutenbergiaceae</taxon>
        <taxon>Litorihabitans</taxon>
    </lineage>
</organism>
<dbReference type="Proteomes" id="UP001157161">
    <property type="component" value="Unassembled WGS sequence"/>
</dbReference>
<dbReference type="PANTHER" id="PTHR48106">
    <property type="entry name" value="QUINONE OXIDOREDUCTASE PIG3-RELATED"/>
    <property type="match status" value="1"/>
</dbReference>
<keyword evidence="1" id="KW-0521">NADP</keyword>
<comment type="caution">
    <text evidence="4">The sequence shown here is derived from an EMBL/GenBank/DDBJ whole genome shotgun (WGS) entry which is preliminary data.</text>
</comment>
<name>A0AA38CWQ8_9MICO</name>
<dbReference type="Gene3D" id="3.90.180.10">
    <property type="entry name" value="Medium-chain alcohol dehydrogenases, catalytic domain"/>
    <property type="match status" value="1"/>
</dbReference>
<dbReference type="InterPro" id="IPR036291">
    <property type="entry name" value="NAD(P)-bd_dom_sf"/>
</dbReference>
<proteinExistence type="predicted"/>
<keyword evidence="2" id="KW-0560">Oxidoreductase</keyword>
<dbReference type="GO" id="GO:0070402">
    <property type="term" value="F:NADPH binding"/>
    <property type="evidence" value="ECO:0007669"/>
    <property type="project" value="TreeGrafter"/>
</dbReference>
<evidence type="ECO:0000313" key="4">
    <source>
        <dbReference type="EMBL" id="GMA33417.1"/>
    </source>
</evidence>
<accession>A0AA38CWQ8</accession>
<evidence type="ECO:0000256" key="2">
    <source>
        <dbReference type="ARBA" id="ARBA00023002"/>
    </source>
</evidence>
<evidence type="ECO:0000256" key="1">
    <source>
        <dbReference type="ARBA" id="ARBA00022857"/>
    </source>
</evidence>
<dbReference type="GO" id="GO:0016651">
    <property type="term" value="F:oxidoreductase activity, acting on NAD(P)H"/>
    <property type="evidence" value="ECO:0007669"/>
    <property type="project" value="TreeGrafter"/>
</dbReference>
<sequence>MGVGDRPVGALRAGETLLVLGGAGGVGSVAVQVGAALGARVIATASTAKVDVVRGLGAAVVIDHRERDAAGVTADVLEATGGRGVDVVLDVLGGGALGENLARLATGGRLVVIATQDGRRGELDLLTLMQKRASVHGTTLRARPAAEKAAVVADVATHLLPHVTAGRIRPLVHAELPLARAAEAHTMLREGSAVGSVVLLP</sequence>
<evidence type="ECO:0000259" key="3">
    <source>
        <dbReference type="SMART" id="SM00829"/>
    </source>
</evidence>
<dbReference type="EMBL" id="BSUM01000001">
    <property type="protein sequence ID" value="GMA33417.1"/>
    <property type="molecule type" value="Genomic_DNA"/>
</dbReference>
<dbReference type="Pfam" id="PF13602">
    <property type="entry name" value="ADH_zinc_N_2"/>
    <property type="match status" value="1"/>
</dbReference>
<dbReference type="PANTHER" id="PTHR48106:SF8">
    <property type="entry name" value="OS02G0805600 PROTEIN"/>
    <property type="match status" value="1"/>
</dbReference>
<dbReference type="InterPro" id="IPR020843">
    <property type="entry name" value="ER"/>
</dbReference>
<evidence type="ECO:0000313" key="5">
    <source>
        <dbReference type="Proteomes" id="UP001157161"/>
    </source>
</evidence>
<dbReference type="SUPFAM" id="SSF51735">
    <property type="entry name" value="NAD(P)-binding Rossmann-fold domains"/>
    <property type="match status" value="1"/>
</dbReference>